<sequence>MTPDLRSVPPPRVPEAPGGGVDGPPWSTVAYVGGGGALLAVMGLLLVPLAYRRSRRPAAGGEARFLAGYPPPRVTARDLPGRPGVTVTLRLAADPDHRRPP</sequence>
<reference evidence="3 4" key="2">
    <citation type="submission" date="2020-03" db="EMBL/GenBank/DDBJ databases">
        <authorList>
            <person name="Ichikawa N."/>
            <person name="Kimura A."/>
            <person name="Kitahashi Y."/>
            <person name="Uohara A."/>
        </authorList>
    </citation>
    <scope>NUCLEOTIDE SEQUENCE [LARGE SCALE GENOMIC DNA]</scope>
    <source>
        <strain evidence="3 4">NBRC 108639</strain>
    </source>
</reference>
<evidence type="ECO:0000313" key="3">
    <source>
        <dbReference type="EMBL" id="GFJ81607.1"/>
    </source>
</evidence>
<keyword evidence="2" id="KW-1133">Transmembrane helix</keyword>
<proteinExistence type="predicted"/>
<name>A0A6V8KIS3_9ACTN</name>
<keyword evidence="2" id="KW-0812">Transmembrane</keyword>
<evidence type="ECO:0000256" key="2">
    <source>
        <dbReference type="SAM" id="Phobius"/>
    </source>
</evidence>
<accession>A0A6V8KIS3</accession>
<keyword evidence="4" id="KW-1185">Reference proteome</keyword>
<dbReference type="Proteomes" id="UP000482800">
    <property type="component" value="Unassembled WGS sequence"/>
</dbReference>
<keyword evidence="2" id="KW-0472">Membrane</keyword>
<organism evidence="3 4">
    <name type="scientific">Phytohabitans houttuyneae</name>
    <dbReference type="NCBI Taxonomy" id="1076126"/>
    <lineage>
        <taxon>Bacteria</taxon>
        <taxon>Bacillati</taxon>
        <taxon>Actinomycetota</taxon>
        <taxon>Actinomycetes</taxon>
        <taxon>Micromonosporales</taxon>
        <taxon>Micromonosporaceae</taxon>
    </lineage>
</organism>
<feature type="transmembrane region" description="Helical" evidence="2">
    <location>
        <begin position="29"/>
        <end position="51"/>
    </location>
</feature>
<evidence type="ECO:0000313" key="4">
    <source>
        <dbReference type="Proteomes" id="UP000482800"/>
    </source>
</evidence>
<gene>
    <name evidence="3" type="ORF">Phou_057870</name>
</gene>
<dbReference type="EMBL" id="BLPF01000002">
    <property type="protein sequence ID" value="GFJ81607.1"/>
    <property type="molecule type" value="Genomic_DNA"/>
</dbReference>
<protein>
    <submittedName>
        <fullName evidence="3">Uncharacterized protein</fullName>
    </submittedName>
</protein>
<comment type="caution">
    <text evidence="3">The sequence shown here is derived from an EMBL/GenBank/DDBJ whole genome shotgun (WGS) entry which is preliminary data.</text>
</comment>
<dbReference type="AlphaFoldDB" id="A0A6V8KIS3"/>
<reference evidence="3 4" key="1">
    <citation type="submission" date="2020-03" db="EMBL/GenBank/DDBJ databases">
        <title>Whole genome shotgun sequence of Phytohabitans houttuyneae NBRC 108639.</title>
        <authorList>
            <person name="Komaki H."/>
            <person name="Tamura T."/>
        </authorList>
    </citation>
    <scope>NUCLEOTIDE SEQUENCE [LARGE SCALE GENOMIC DNA]</scope>
    <source>
        <strain evidence="3 4">NBRC 108639</strain>
    </source>
</reference>
<feature type="region of interest" description="Disordered" evidence="1">
    <location>
        <begin position="1"/>
        <end position="24"/>
    </location>
</feature>
<evidence type="ECO:0000256" key="1">
    <source>
        <dbReference type="SAM" id="MobiDB-lite"/>
    </source>
</evidence>
<dbReference type="RefSeq" id="WP_173061068.1">
    <property type="nucleotide sequence ID" value="NZ_BAABGO010000031.1"/>
</dbReference>